<organism evidence="1 2">
    <name type="scientific">Pandoraea terrigena</name>
    <dbReference type="NCBI Taxonomy" id="2508292"/>
    <lineage>
        <taxon>Bacteria</taxon>
        <taxon>Pseudomonadati</taxon>
        <taxon>Pseudomonadota</taxon>
        <taxon>Betaproteobacteria</taxon>
        <taxon>Burkholderiales</taxon>
        <taxon>Burkholderiaceae</taxon>
        <taxon>Pandoraea</taxon>
    </lineage>
</organism>
<gene>
    <name evidence="1" type="ORF">PTE31013_01910</name>
</gene>
<evidence type="ECO:0000313" key="1">
    <source>
        <dbReference type="EMBL" id="VVD96416.1"/>
    </source>
</evidence>
<name>A0A5E4U8M9_9BURK</name>
<reference evidence="1 2" key="1">
    <citation type="submission" date="2019-08" db="EMBL/GenBank/DDBJ databases">
        <authorList>
            <person name="Peeters C."/>
        </authorList>
    </citation>
    <scope>NUCLEOTIDE SEQUENCE [LARGE SCALE GENOMIC DNA]</scope>
    <source>
        <strain evidence="1 2">LMG 31013</strain>
    </source>
</reference>
<dbReference type="InterPro" id="IPR023393">
    <property type="entry name" value="START-like_dom_sf"/>
</dbReference>
<dbReference type="InterPro" id="IPR019587">
    <property type="entry name" value="Polyketide_cyclase/dehydratase"/>
</dbReference>
<dbReference type="AlphaFoldDB" id="A0A5E4U8M9"/>
<dbReference type="Proteomes" id="UP000334380">
    <property type="component" value="Unassembled WGS sequence"/>
</dbReference>
<evidence type="ECO:0000313" key="2">
    <source>
        <dbReference type="Proteomes" id="UP000334380"/>
    </source>
</evidence>
<proteinExistence type="predicted"/>
<keyword evidence="2" id="KW-1185">Reference proteome</keyword>
<dbReference type="Gene3D" id="3.30.530.20">
    <property type="match status" value="1"/>
</dbReference>
<dbReference type="SUPFAM" id="SSF55961">
    <property type="entry name" value="Bet v1-like"/>
    <property type="match status" value="1"/>
</dbReference>
<protein>
    <submittedName>
        <fullName evidence="1">Polyketide cyclase</fullName>
    </submittedName>
</protein>
<accession>A0A5E4U8M9</accession>
<dbReference type="Pfam" id="PF10604">
    <property type="entry name" value="Polyketide_cyc2"/>
    <property type="match status" value="1"/>
</dbReference>
<dbReference type="EMBL" id="CABPRU010000003">
    <property type="protein sequence ID" value="VVD96416.1"/>
    <property type="molecule type" value="Genomic_DNA"/>
</dbReference>
<dbReference type="CDD" id="cd07812">
    <property type="entry name" value="SRPBCC"/>
    <property type="match status" value="1"/>
</dbReference>
<sequence>MKRVVLFILGATALVALLSLLPLPFERQTHIVNTVTLHAPPPVVYDYVTTPANWPKWHPASLAVQGATDHSLAVGEKVAEEFRLAGRHGIIHWKVTEAKPPREWRIEGQMNRRPSGEVRYRLTPDGTGTRFERDVTYRTPNLLFLMLDPIFIEPRMRADSAQGTKQLEQAFETATAGISAPAPMSAVATSPAQAQ</sequence>